<feature type="binding site" evidence="5">
    <location>
        <position position="281"/>
    </location>
    <ligand>
        <name>S-adenosyl-L-methionine</name>
        <dbReference type="ChEBI" id="CHEBI:59789"/>
    </ligand>
</feature>
<dbReference type="PANTHER" id="PTHR22807:SF53">
    <property type="entry name" value="RIBOSOMAL RNA SMALL SUBUNIT METHYLTRANSFERASE B-RELATED"/>
    <property type="match status" value="1"/>
</dbReference>
<keyword evidence="8" id="KW-1185">Reference proteome</keyword>
<keyword evidence="1 5" id="KW-0489">Methyltransferase</keyword>
<dbReference type="OrthoDB" id="9810297at2"/>
<comment type="similarity">
    <text evidence="5">Belongs to the class I-like SAM-binding methyltransferase superfamily. RsmB/NOP family.</text>
</comment>
<dbReference type="Gene3D" id="3.40.50.150">
    <property type="entry name" value="Vaccinia Virus protein VP39"/>
    <property type="match status" value="1"/>
</dbReference>
<dbReference type="PROSITE" id="PS51686">
    <property type="entry name" value="SAM_MT_RSMB_NOP"/>
    <property type="match status" value="1"/>
</dbReference>
<feature type="binding site" evidence="5">
    <location>
        <position position="233"/>
    </location>
    <ligand>
        <name>S-adenosyl-L-methionine</name>
        <dbReference type="ChEBI" id="CHEBI:59789"/>
    </ligand>
</feature>
<evidence type="ECO:0000313" key="7">
    <source>
        <dbReference type="EMBL" id="KEO91612.1"/>
    </source>
</evidence>
<dbReference type="GO" id="GO:0001510">
    <property type="term" value="P:RNA methylation"/>
    <property type="evidence" value="ECO:0007669"/>
    <property type="project" value="InterPro"/>
</dbReference>
<dbReference type="GO" id="GO:0008173">
    <property type="term" value="F:RNA methyltransferase activity"/>
    <property type="evidence" value="ECO:0007669"/>
    <property type="project" value="InterPro"/>
</dbReference>
<evidence type="ECO:0000256" key="4">
    <source>
        <dbReference type="ARBA" id="ARBA00022884"/>
    </source>
</evidence>
<keyword evidence="4 5" id="KW-0694">RNA-binding</keyword>
<evidence type="ECO:0000256" key="2">
    <source>
        <dbReference type="ARBA" id="ARBA00022679"/>
    </source>
</evidence>
<name>A0A074N154_ERYLO</name>
<dbReference type="EMBL" id="JMIW01000001">
    <property type="protein sequence ID" value="KEO91612.1"/>
    <property type="molecule type" value="Genomic_DNA"/>
</dbReference>
<dbReference type="Proteomes" id="UP000027647">
    <property type="component" value="Unassembled WGS sequence"/>
</dbReference>
<keyword evidence="3 5" id="KW-0949">S-adenosyl-L-methionine</keyword>
<dbReference type="SUPFAM" id="SSF53335">
    <property type="entry name" value="S-adenosyl-L-methionine-dependent methyltransferases"/>
    <property type="match status" value="1"/>
</dbReference>
<protein>
    <submittedName>
        <fullName evidence="7">RNA methyltransferase</fullName>
    </submittedName>
</protein>
<evidence type="ECO:0000259" key="6">
    <source>
        <dbReference type="PROSITE" id="PS51686"/>
    </source>
</evidence>
<dbReference type="InterPro" id="IPR049560">
    <property type="entry name" value="MeTrfase_RsmB-F_NOP2_cat"/>
</dbReference>
<feature type="active site" description="Nucleophile" evidence="5">
    <location>
        <position position="334"/>
    </location>
</feature>
<organism evidence="7 8">
    <name type="scientific">Erythrobacter longus</name>
    <dbReference type="NCBI Taxonomy" id="1044"/>
    <lineage>
        <taxon>Bacteria</taxon>
        <taxon>Pseudomonadati</taxon>
        <taxon>Pseudomonadota</taxon>
        <taxon>Alphaproteobacteria</taxon>
        <taxon>Sphingomonadales</taxon>
        <taxon>Erythrobacteraceae</taxon>
        <taxon>Erythrobacter/Porphyrobacter group</taxon>
        <taxon>Erythrobacter</taxon>
    </lineage>
</organism>
<evidence type="ECO:0000256" key="5">
    <source>
        <dbReference type="PROSITE-ProRule" id="PRU01023"/>
    </source>
</evidence>
<dbReference type="InterPro" id="IPR001678">
    <property type="entry name" value="MeTrfase_RsmB-F_NOP2_dom"/>
</dbReference>
<feature type="domain" description="SAM-dependent MTase RsmB/NOP-type" evidence="6">
    <location>
        <begin position="104"/>
        <end position="392"/>
    </location>
</feature>
<dbReference type="PRINTS" id="PR02008">
    <property type="entry name" value="RCMTFAMILY"/>
</dbReference>
<dbReference type="eggNOG" id="COG0144">
    <property type="taxonomic scope" value="Bacteria"/>
</dbReference>
<gene>
    <name evidence="7" type="ORF">EH31_02775</name>
</gene>
<dbReference type="InterPro" id="IPR029063">
    <property type="entry name" value="SAM-dependent_MTases_sf"/>
</dbReference>
<dbReference type="Pfam" id="PF01189">
    <property type="entry name" value="Methyltr_RsmB-F"/>
    <property type="match status" value="1"/>
</dbReference>
<sequence length="392" mass="42402">MTPAARVQAAIELLDQIIEGANSKGAPADRLISAYFKTRRYAGSKDRRAVRDLVYQAIRLCGEVPHDGRSAMLAVATQDENLVPLFDGSDHGPAKIGDGEMAAFIGVAPEWLEKKLTDSGITGDEAEALLGRASLDIRVNTLKASREDLELPEEGEVLAAPNALRFPNGTQVEQWPQYRDGLIEIQDHASQWVCEAMDVQAGETIIDLCAGAGGKTLALAAKLGNAASLVACDTDKRRLGNLAPRAERAGAQIDHTVLLNPGEERDALAPWIGKADRVLIDAPCSGSGTWRRSPEGRWRLDRKELTRLTKLQDHVLDLGAELVRPGGTLTFVTCSVLDDEGPARIGSFLSRHEGWSATALDLPLGRKRGEGKRLTPFHDGTDGFFVANLHLR</sequence>
<dbReference type="CDD" id="cd02440">
    <property type="entry name" value="AdoMet_MTases"/>
    <property type="match status" value="1"/>
</dbReference>
<accession>A0A074N154</accession>
<proteinExistence type="inferred from homology"/>
<evidence type="ECO:0000256" key="1">
    <source>
        <dbReference type="ARBA" id="ARBA00022603"/>
    </source>
</evidence>
<evidence type="ECO:0000313" key="8">
    <source>
        <dbReference type="Proteomes" id="UP000027647"/>
    </source>
</evidence>
<comment type="caution">
    <text evidence="7">The sequence shown here is derived from an EMBL/GenBank/DDBJ whole genome shotgun (WGS) entry which is preliminary data.</text>
</comment>
<reference evidence="7 8" key="1">
    <citation type="submission" date="2014-04" db="EMBL/GenBank/DDBJ databases">
        <title>A comprehensive comparison of genomes of Erythrobacter spp. strains.</title>
        <authorList>
            <person name="Zheng Q."/>
        </authorList>
    </citation>
    <scope>NUCLEOTIDE SEQUENCE [LARGE SCALE GENOMIC DNA]</scope>
    <source>
        <strain evidence="7 8">DSM 6997</strain>
    </source>
</reference>
<dbReference type="AlphaFoldDB" id="A0A074N154"/>
<dbReference type="STRING" id="1044.EH31_02775"/>
<dbReference type="GO" id="GO:0003723">
    <property type="term" value="F:RNA binding"/>
    <property type="evidence" value="ECO:0007669"/>
    <property type="project" value="UniProtKB-UniRule"/>
</dbReference>
<comment type="caution">
    <text evidence="5">Lacks conserved residue(s) required for the propagation of feature annotation.</text>
</comment>
<dbReference type="PANTHER" id="PTHR22807">
    <property type="entry name" value="NOP2 YEAST -RELATED NOL1/NOP2/FMU SUN DOMAIN-CONTAINING"/>
    <property type="match status" value="1"/>
</dbReference>
<dbReference type="InterPro" id="IPR023267">
    <property type="entry name" value="RCMT"/>
</dbReference>
<evidence type="ECO:0000256" key="3">
    <source>
        <dbReference type="ARBA" id="ARBA00022691"/>
    </source>
</evidence>
<keyword evidence="2 5" id="KW-0808">Transferase</keyword>
<dbReference type="RefSeq" id="WP_034957927.1">
    <property type="nucleotide sequence ID" value="NZ_JMIW01000001.1"/>
</dbReference>